<organism evidence="2 3">
    <name type="scientific">Empedobacter falsenii</name>
    <dbReference type="NCBI Taxonomy" id="343874"/>
    <lineage>
        <taxon>Bacteria</taxon>
        <taxon>Pseudomonadati</taxon>
        <taxon>Bacteroidota</taxon>
        <taxon>Flavobacteriia</taxon>
        <taxon>Flavobacteriales</taxon>
        <taxon>Weeksellaceae</taxon>
        <taxon>Empedobacter</taxon>
    </lineage>
</organism>
<protein>
    <submittedName>
        <fullName evidence="2">Uncharacterized protein</fullName>
    </submittedName>
</protein>
<proteinExistence type="predicted"/>
<evidence type="ECO:0000256" key="1">
    <source>
        <dbReference type="SAM" id="MobiDB-lite"/>
    </source>
</evidence>
<name>A0A376G275_9FLAO</name>
<gene>
    <name evidence="2" type="ORF">NCTC13456_01156</name>
</gene>
<sequence length="85" mass="8997">MKNIKQIILVVGALLCTIGVSAQKNKISFFESNNQNTTSAVDPGTGGGGADTEDPDPTPIDDYLPLLVIGAGLVALRFRKQLLKK</sequence>
<evidence type="ECO:0000313" key="2">
    <source>
        <dbReference type="EMBL" id="STD54705.1"/>
    </source>
</evidence>
<feature type="region of interest" description="Disordered" evidence="1">
    <location>
        <begin position="33"/>
        <end position="58"/>
    </location>
</feature>
<accession>A0A376G275</accession>
<reference evidence="2 3" key="1">
    <citation type="submission" date="2018-06" db="EMBL/GenBank/DDBJ databases">
        <authorList>
            <consortium name="Pathogen Informatics"/>
            <person name="Doyle S."/>
        </authorList>
    </citation>
    <scope>NUCLEOTIDE SEQUENCE [LARGE SCALE GENOMIC DNA]</scope>
    <source>
        <strain evidence="2 3">NCTC13456</strain>
    </source>
</reference>
<evidence type="ECO:0000313" key="3">
    <source>
        <dbReference type="Proteomes" id="UP000254737"/>
    </source>
</evidence>
<dbReference type="Proteomes" id="UP000254737">
    <property type="component" value="Unassembled WGS sequence"/>
</dbReference>
<dbReference type="EMBL" id="UFXS01000001">
    <property type="protein sequence ID" value="STD54705.1"/>
    <property type="molecule type" value="Genomic_DNA"/>
</dbReference>
<dbReference type="AlphaFoldDB" id="A0A376G275"/>